<dbReference type="GO" id="GO:0005737">
    <property type="term" value="C:cytoplasm"/>
    <property type="evidence" value="ECO:0007669"/>
    <property type="project" value="UniProtKB-SubCell"/>
</dbReference>
<dbReference type="STRING" id="86259.A0A4Z1NIA0"/>
<comment type="function">
    <text evidence="1 9">Involved in DNA replication and cell separation.</text>
</comment>
<dbReference type="EMBL" id="SNSC02000023">
    <property type="protein sequence ID" value="TID14279.1"/>
    <property type="molecule type" value="Genomic_DNA"/>
</dbReference>
<feature type="compositionally biased region" description="Low complexity" evidence="11">
    <location>
        <begin position="518"/>
        <end position="527"/>
    </location>
</feature>
<feature type="compositionally biased region" description="Low complexity" evidence="11">
    <location>
        <begin position="389"/>
        <end position="412"/>
    </location>
</feature>
<dbReference type="CDD" id="cd02205">
    <property type="entry name" value="CBS_pair_SF"/>
    <property type="match status" value="1"/>
</dbReference>
<feature type="domain" description="CBS" evidence="12">
    <location>
        <begin position="200"/>
        <end position="261"/>
    </location>
</feature>
<dbReference type="InterPro" id="IPR046342">
    <property type="entry name" value="CBS_dom_sf"/>
</dbReference>
<feature type="compositionally biased region" description="Pro residues" evidence="11">
    <location>
        <begin position="1"/>
        <end position="15"/>
    </location>
</feature>
<dbReference type="InterPro" id="IPR000644">
    <property type="entry name" value="CBS_dom"/>
</dbReference>
<dbReference type="InterPro" id="IPR050511">
    <property type="entry name" value="AMPK_gamma/SDS23_families"/>
</dbReference>
<evidence type="ECO:0000256" key="11">
    <source>
        <dbReference type="SAM" id="MobiDB-lite"/>
    </source>
</evidence>
<evidence type="ECO:0000256" key="6">
    <source>
        <dbReference type="ARBA" id="ARBA00022490"/>
    </source>
</evidence>
<evidence type="ECO:0000313" key="14">
    <source>
        <dbReference type="Proteomes" id="UP000298493"/>
    </source>
</evidence>
<evidence type="ECO:0000256" key="3">
    <source>
        <dbReference type="ARBA" id="ARBA00006624"/>
    </source>
</evidence>
<dbReference type="Proteomes" id="UP000298493">
    <property type="component" value="Unassembled WGS sequence"/>
</dbReference>
<feature type="domain" description="CBS" evidence="12">
    <location>
        <begin position="276"/>
        <end position="333"/>
    </location>
</feature>
<comment type="caution">
    <text evidence="13">The sequence shown here is derived from an EMBL/GenBank/DDBJ whole genome shotgun (WGS) entry which is preliminary data.</text>
</comment>
<evidence type="ECO:0000256" key="1">
    <source>
        <dbReference type="ARBA" id="ARBA00002656"/>
    </source>
</evidence>
<evidence type="ECO:0000256" key="8">
    <source>
        <dbReference type="ARBA" id="ARBA00023122"/>
    </source>
</evidence>
<protein>
    <recommendedName>
        <fullName evidence="4">Protein SDS23</fullName>
    </recommendedName>
    <alternativeName>
        <fullName evidence="5">Protein sds23</fullName>
    </alternativeName>
</protein>
<keyword evidence="6 9" id="KW-0963">Cytoplasm</keyword>
<sequence>MADNHNPPPPGPHTPAPLQTSRSPPNSSTRPPPSPSLASISHRPSLTENLRANPTSPRAAYRSPSLSQHALQELMNNPPTMNSSEVGLGKSGKIDFAGRDWRDVKVGEVVDEDLVRWVEMDTSVEEATNVLITSGSPNVVLLRESKDTHAAIGTFDYADLNSYLLLVVGLAQPEDRQSFKELAQKGREGRPIPLKDVKDLGKKEPLIVLPHTASLTKAAEVFGSGIHRLIVVKEGTQEVVGVLTQLRMVTFFWENGRHFESIEGLYQATLRELDIGSKEVFAINGDKPLTDALELMNNEGITSLPVVDHQQNVIGNISHVDVRLLTKNTALPLLRSSCIHFISVILSERGVTDGKDSYPVFHVSPFSTLAHTTAKLVATRSHRMWVVQPSSPASSSGPPTPALAPTTPLHASSSFSSQQIPTNLISSTTIPPPATPPIAASTTSQIQSGMQYSQNMSGHLSGVVSLTDILNLFAKASGLNPHDPSELRQLRRRSSSASNTRRSISSARSESIGGGSSVAGSRRGSQSNRRPIAQGGSGGGGGGSAIV</sequence>
<dbReference type="PIRSF" id="PIRSF018148">
    <property type="entry name" value="UCP018148_CBS_YBR214w"/>
    <property type="match status" value="1"/>
</dbReference>
<dbReference type="OrthoDB" id="449052at2759"/>
<dbReference type="SUPFAM" id="SSF54631">
    <property type="entry name" value="CBS-domain pair"/>
    <property type="match status" value="2"/>
</dbReference>
<proteinExistence type="inferred from homology"/>
<feature type="compositionally biased region" description="Gly residues" evidence="11">
    <location>
        <begin position="535"/>
        <end position="547"/>
    </location>
</feature>
<evidence type="ECO:0000256" key="2">
    <source>
        <dbReference type="ARBA" id="ARBA00004496"/>
    </source>
</evidence>
<feature type="region of interest" description="Disordered" evidence="11">
    <location>
        <begin position="1"/>
        <end position="65"/>
    </location>
</feature>
<evidence type="ECO:0000259" key="12">
    <source>
        <dbReference type="PROSITE" id="PS51371"/>
    </source>
</evidence>
<dbReference type="PROSITE" id="PS51371">
    <property type="entry name" value="CBS"/>
    <property type="match status" value="2"/>
</dbReference>
<evidence type="ECO:0000256" key="10">
    <source>
        <dbReference type="PROSITE-ProRule" id="PRU00703"/>
    </source>
</evidence>
<keyword evidence="7" id="KW-0677">Repeat</keyword>
<keyword evidence="14" id="KW-1185">Reference proteome</keyword>
<name>A0A4Z1NIA0_9PEZI</name>
<dbReference type="AlphaFoldDB" id="A0A4Z1NIA0"/>
<organism evidence="13 14">
    <name type="scientific">Venturia nashicola</name>
    <dbReference type="NCBI Taxonomy" id="86259"/>
    <lineage>
        <taxon>Eukaryota</taxon>
        <taxon>Fungi</taxon>
        <taxon>Dikarya</taxon>
        <taxon>Ascomycota</taxon>
        <taxon>Pezizomycotina</taxon>
        <taxon>Dothideomycetes</taxon>
        <taxon>Pleosporomycetidae</taxon>
        <taxon>Venturiales</taxon>
        <taxon>Venturiaceae</taxon>
        <taxon>Venturia</taxon>
    </lineage>
</organism>
<feature type="region of interest" description="Disordered" evidence="11">
    <location>
        <begin position="478"/>
        <end position="547"/>
    </location>
</feature>
<dbReference type="PANTHER" id="PTHR13780">
    <property type="entry name" value="AMP-ACTIVATED PROTEIN KINASE, GAMMA REGULATORY SUBUNIT"/>
    <property type="match status" value="1"/>
</dbReference>
<comment type="similarity">
    <text evidence="3 9">Belongs to the SDS23 family.</text>
</comment>
<evidence type="ECO:0000256" key="5">
    <source>
        <dbReference type="ARBA" id="ARBA00020584"/>
    </source>
</evidence>
<comment type="subcellular location">
    <subcellularLocation>
        <location evidence="2 9">Cytoplasm</location>
    </subcellularLocation>
</comment>
<feature type="compositionally biased region" description="Polar residues" evidence="11">
    <location>
        <begin position="413"/>
        <end position="424"/>
    </location>
</feature>
<feature type="region of interest" description="Disordered" evidence="11">
    <location>
        <begin position="388"/>
        <end position="446"/>
    </location>
</feature>
<feature type="compositionally biased region" description="Low complexity" evidence="11">
    <location>
        <begin position="495"/>
        <end position="511"/>
    </location>
</feature>
<dbReference type="GO" id="GO:0030071">
    <property type="term" value="P:regulation of mitotic metaphase/anaphase transition"/>
    <property type="evidence" value="ECO:0007669"/>
    <property type="project" value="InterPro"/>
</dbReference>
<evidence type="ECO:0000313" key="13">
    <source>
        <dbReference type="EMBL" id="TID14279.1"/>
    </source>
</evidence>
<accession>A0A4Z1NIA0</accession>
<evidence type="ECO:0000256" key="7">
    <source>
        <dbReference type="ARBA" id="ARBA00022737"/>
    </source>
</evidence>
<reference evidence="13 14" key="1">
    <citation type="submission" date="2019-04" db="EMBL/GenBank/DDBJ databases">
        <title>High contiguity whole genome sequence and gene annotation resource for two Venturia nashicola isolates.</title>
        <authorList>
            <person name="Prokchorchik M."/>
            <person name="Won K."/>
            <person name="Lee Y."/>
            <person name="Choi E.D."/>
            <person name="Segonzac C."/>
            <person name="Sohn K.H."/>
        </authorList>
    </citation>
    <scope>NUCLEOTIDE SEQUENCE [LARGE SCALE GENOMIC DNA]</scope>
    <source>
        <strain evidence="13 14">PRI2</strain>
    </source>
</reference>
<feature type="compositionally biased region" description="Polar residues" evidence="11">
    <location>
        <begin position="37"/>
        <end position="56"/>
    </location>
</feature>
<keyword evidence="8 10" id="KW-0129">CBS domain</keyword>
<dbReference type="PANTHER" id="PTHR13780:SF36">
    <property type="entry name" value="CBS DOMAIN-CONTAINING PROTEIN"/>
    <property type="match status" value="1"/>
</dbReference>
<evidence type="ECO:0000256" key="9">
    <source>
        <dbReference type="PIRNR" id="PIRNR018148"/>
    </source>
</evidence>
<dbReference type="GO" id="GO:0004865">
    <property type="term" value="F:protein serine/threonine phosphatase inhibitor activity"/>
    <property type="evidence" value="ECO:0007669"/>
    <property type="project" value="TreeGrafter"/>
</dbReference>
<dbReference type="SMART" id="SM00116">
    <property type="entry name" value="CBS"/>
    <property type="match status" value="2"/>
</dbReference>
<feature type="compositionally biased region" description="Low complexity" evidence="11">
    <location>
        <begin position="16"/>
        <end position="29"/>
    </location>
</feature>
<dbReference type="InterPro" id="IPR016711">
    <property type="entry name" value="Ssd23"/>
</dbReference>
<gene>
    <name evidence="13" type="ORF">E6O75_ATG09358</name>
</gene>
<evidence type="ECO:0000256" key="4">
    <source>
        <dbReference type="ARBA" id="ARBA00014106"/>
    </source>
</evidence>
<dbReference type="Gene3D" id="3.10.580.10">
    <property type="entry name" value="CBS-domain"/>
    <property type="match status" value="2"/>
</dbReference>
<dbReference type="GO" id="GO:0042149">
    <property type="term" value="P:cellular response to glucose starvation"/>
    <property type="evidence" value="ECO:0007669"/>
    <property type="project" value="UniProtKB-UniRule"/>
</dbReference>
<dbReference type="Pfam" id="PF00571">
    <property type="entry name" value="CBS"/>
    <property type="match status" value="2"/>
</dbReference>